<name>A0A930HLP9_9BACT</name>
<accession>A0A930HLP9</accession>
<reference evidence="1" key="1">
    <citation type="submission" date="2020-04" db="EMBL/GenBank/DDBJ databases">
        <title>Deep metagenomics examines the oral microbiome during advanced dental caries in children, revealing novel taxa and co-occurrences with host molecules.</title>
        <authorList>
            <person name="Baker J.L."/>
            <person name="Morton J.T."/>
            <person name="Dinis M."/>
            <person name="Alvarez R."/>
            <person name="Tran N.C."/>
            <person name="Knight R."/>
            <person name="Edlund A."/>
        </authorList>
    </citation>
    <scope>NUCLEOTIDE SEQUENCE</scope>
    <source>
        <strain evidence="1">JCVI_44_bin.5</strain>
    </source>
</reference>
<evidence type="ECO:0000313" key="1">
    <source>
        <dbReference type="EMBL" id="MBF1383947.1"/>
    </source>
</evidence>
<comment type="caution">
    <text evidence="1">The sequence shown here is derived from an EMBL/GenBank/DDBJ whole genome shotgun (WGS) entry which is preliminary data.</text>
</comment>
<gene>
    <name evidence="1" type="ORF">HXN26_03675</name>
</gene>
<proteinExistence type="predicted"/>
<sequence length="162" mass="18418">MEYIIQPLIGVNEFVFGGYRKDILAKTSLKIKTTREEKDGNNSFIIDDYGDFLAYYNQHDQRLFFLTFAPLPNVKLILEGKNLFEMKASDIYQQLSSHDNILLEEDYVGFASTILGIDIYAPNFADDKDCACEGISIAVKGYFDAIYKAENLDIDKLLSEAL</sequence>
<protein>
    <submittedName>
        <fullName evidence="1">Uncharacterized protein</fullName>
    </submittedName>
</protein>
<dbReference type="EMBL" id="JABZSJ010000012">
    <property type="protein sequence ID" value="MBF1383947.1"/>
    <property type="molecule type" value="Genomic_DNA"/>
</dbReference>
<dbReference type="RefSeq" id="WP_273158802.1">
    <property type="nucleotide sequence ID" value="NZ_JABZSJ010000012.1"/>
</dbReference>
<dbReference type="Proteomes" id="UP000771736">
    <property type="component" value="Unassembled WGS sequence"/>
</dbReference>
<evidence type="ECO:0000313" key="2">
    <source>
        <dbReference type="Proteomes" id="UP000771736"/>
    </source>
</evidence>
<organism evidence="1 2">
    <name type="scientific">Prevotella aurantiaca</name>
    <dbReference type="NCBI Taxonomy" id="596085"/>
    <lineage>
        <taxon>Bacteria</taxon>
        <taxon>Pseudomonadati</taxon>
        <taxon>Bacteroidota</taxon>
        <taxon>Bacteroidia</taxon>
        <taxon>Bacteroidales</taxon>
        <taxon>Prevotellaceae</taxon>
        <taxon>Prevotella</taxon>
    </lineage>
</organism>
<dbReference type="AlphaFoldDB" id="A0A930HLP9"/>